<gene>
    <name evidence="1" type="ORF">C4532_01055</name>
</gene>
<dbReference type="Proteomes" id="UP000285961">
    <property type="component" value="Unassembled WGS sequence"/>
</dbReference>
<evidence type="ECO:0000313" key="1">
    <source>
        <dbReference type="EMBL" id="RJP75163.1"/>
    </source>
</evidence>
<dbReference type="SUPFAM" id="SSF89807">
    <property type="entry name" value="Dodecin-like"/>
    <property type="match status" value="1"/>
</dbReference>
<dbReference type="InterPro" id="IPR036694">
    <property type="entry name" value="Dodecin-like_sf"/>
</dbReference>
<dbReference type="EMBL" id="QZKI01000006">
    <property type="protein sequence ID" value="RJP75163.1"/>
    <property type="molecule type" value="Genomic_DNA"/>
</dbReference>
<organism evidence="1 2">
    <name type="scientific">Candidatus Abyssobacteria bacterium SURF_17</name>
    <dbReference type="NCBI Taxonomy" id="2093361"/>
    <lineage>
        <taxon>Bacteria</taxon>
        <taxon>Pseudomonadati</taxon>
        <taxon>Candidatus Hydrogenedentota</taxon>
        <taxon>Candidatus Abyssobacteria</taxon>
    </lineage>
</organism>
<evidence type="ECO:0000313" key="2">
    <source>
        <dbReference type="Proteomes" id="UP000285961"/>
    </source>
</evidence>
<dbReference type="AlphaFoldDB" id="A0A419F967"/>
<comment type="caution">
    <text evidence="1">The sequence shown here is derived from an EMBL/GenBank/DDBJ whole genome shotgun (WGS) entry which is preliminary data.</text>
</comment>
<accession>A0A419F967</accession>
<dbReference type="Gene3D" id="3.30.1660.10">
    <property type="entry name" value="Flavin-binding protein dodecin"/>
    <property type="match status" value="1"/>
</dbReference>
<protein>
    <submittedName>
        <fullName evidence="1">Dodecin domain-containing protein</fullName>
    </submittedName>
</protein>
<proteinExistence type="predicted"/>
<dbReference type="Pfam" id="PF07311">
    <property type="entry name" value="Dodecin"/>
    <property type="match status" value="1"/>
</dbReference>
<name>A0A419F967_9BACT</name>
<dbReference type="PANTHER" id="PTHR39324">
    <property type="entry name" value="CALCIUM DODECIN"/>
    <property type="match status" value="1"/>
</dbReference>
<dbReference type="PANTHER" id="PTHR39324:SF1">
    <property type="entry name" value="CALCIUM DODECIN"/>
    <property type="match status" value="1"/>
</dbReference>
<sequence length="73" mass="8107">MAIVKTSDIVGSSPKGWEDAVRAAVERASRTLIGLQEVEVTRLNAKIEGGNIVEYRAHVKIHFLLDEELPLHE</sequence>
<dbReference type="InterPro" id="IPR009923">
    <property type="entry name" value="Dodecin"/>
</dbReference>
<dbReference type="InterPro" id="IPR025543">
    <property type="entry name" value="Dodecin-like"/>
</dbReference>
<reference evidence="1 2" key="1">
    <citation type="journal article" date="2017" name="ISME J.">
        <title>Energy and carbon metabolisms in a deep terrestrial subsurface fluid microbial community.</title>
        <authorList>
            <person name="Momper L."/>
            <person name="Jungbluth S.P."/>
            <person name="Lee M.D."/>
            <person name="Amend J.P."/>
        </authorList>
    </citation>
    <scope>NUCLEOTIDE SEQUENCE [LARGE SCALE GENOMIC DNA]</scope>
    <source>
        <strain evidence="1">SURF_17</strain>
    </source>
</reference>